<evidence type="ECO:0000313" key="1">
    <source>
        <dbReference type="EMBL" id="KAK4029753.1"/>
    </source>
</evidence>
<dbReference type="EMBL" id="JAOYFB010000039">
    <property type="protein sequence ID" value="KAK4029753.1"/>
    <property type="molecule type" value="Genomic_DNA"/>
</dbReference>
<accession>A0ABR0AXC9</accession>
<evidence type="ECO:0000313" key="2">
    <source>
        <dbReference type="Proteomes" id="UP001234178"/>
    </source>
</evidence>
<sequence>MAYSSGRVVVWGTWLSCPRNSMMYRSNPNQVPVSKWSMLWSRKAGSAALTEFNQRCLPRKFIIDNVQHIHMKRVSTEPSNDVIELWGSLRPLLIRALQTSGRDPP</sequence>
<name>A0ABR0AXC9_9CRUS</name>
<comment type="caution">
    <text evidence="1">The sequence shown here is derived from an EMBL/GenBank/DDBJ whole genome shotgun (WGS) entry which is preliminary data.</text>
</comment>
<proteinExistence type="predicted"/>
<keyword evidence="2" id="KW-1185">Reference proteome</keyword>
<organism evidence="1 2">
    <name type="scientific">Daphnia magna</name>
    <dbReference type="NCBI Taxonomy" id="35525"/>
    <lineage>
        <taxon>Eukaryota</taxon>
        <taxon>Metazoa</taxon>
        <taxon>Ecdysozoa</taxon>
        <taxon>Arthropoda</taxon>
        <taxon>Crustacea</taxon>
        <taxon>Branchiopoda</taxon>
        <taxon>Diplostraca</taxon>
        <taxon>Cladocera</taxon>
        <taxon>Anomopoda</taxon>
        <taxon>Daphniidae</taxon>
        <taxon>Daphnia</taxon>
    </lineage>
</organism>
<reference evidence="1 2" key="1">
    <citation type="journal article" date="2023" name="Nucleic Acids Res.">
        <title>The hologenome of Daphnia magna reveals possible DNA methylation and microbiome-mediated evolution of the host genome.</title>
        <authorList>
            <person name="Chaturvedi A."/>
            <person name="Li X."/>
            <person name="Dhandapani V."/>
            <person name="Marshall H."/>
            <person name="Kissane S."/>
            <person name="Cuenca-Cambronero M."/>
            <person name="Asole G."/>
            <person name="Calvet F."/>
            <person name="Ruiz-Romero M."/>
            <person name="Marangio P."/>
            <person name="Guigo R."/>
            <person name="Rago D."/>
            <person name="Mirbahai L."/>
            <person name="Eastwood N."/>
            <person name="Colbourne J.K."/>
            <person name="Zhou J."/>
            <person name="Mallon E."/>
            <person name="Orsini L."/>
        </authorList>
    </citation>
    <scope>NUCLEOTIDE SEQUENCE [LARGE SCALE GENOMIC DNA]</scope>
    <source>
        <strain evidence="1">LRV0_1</strain>
    </source>
</reference>
<dbReference type="Proteomes" id="UP001234178">
    <property type="component" value="Unassembled WGS sequence"/>
</dbReference>
<gene>
    <name evidence="1" type="ORF">OUZ56_022719</name>
</gene>
<protein>
    <submittedName>
        <fullName evidence="1">Uncharacterized protein</fullName>
    </submittedName>
</protein>